<evidence type="ECO:0000313" key="5">
    <source>
        <dbReference type="Proteomes" id="UP000009022"/>
    </source>
</evidence>
<dbReference type="CTD" id="6759268"/>
<reference evidence="4 5" key="1">
    <citation type="journal article" date="2008" name="Nature">
        <title>The Trichoplax genome and the nature of placozoans.</title>
        <authorList>
            <person name="Srivastava M."/>
            <person name="Begovic E."/>
            <person name="Chapman J."/>
            <person name="Putnam N.H."/>
            <person name="Hellsten U."/>
            <person name="Kawashima T."/>
            <person name="Kuo A."/>
            <person name="Mitros T."/>
            <person name="Salamov A."/>
            <person name="Carpenter M.L."/>
            <person name="Signorovitch A.Y."/>
            <person name="Moreno M.A."/>
            <person name="Kamm K."/>
            <person name="Grimwood J."/>
            <person name="Schmutz J."/>
            <person name="Shapiro H."/>
            <person name="Grigoriev I.V."/>
            <person name="Buss L.W."/>
            <person name="Schierwater B."/>
            <person name="Dellaporta S.L."/>
            <person name="Rokhsar D.S."/>
        </authorList>
    </citation>
    <scope>NUCLEOTIDE SEQUENCE [LARGE SCALE GENOMIC DNA]</scope>
    <source>
        <strain evidence="4 5">Grell-BS-1999</strain>
    </source>
</reference>
<feature type="non-terminal residue" evidence="4">
    <location>
        <position position="93"/>
    </location>
</feature>
<feature type="non-terminal residue" evidence="4">
    <location>
        <position position="1"/>
    </location>
</feature>
<dbReference type="KEGG" id="tad:TRIADDRAFT_6218"/>
<evidence type="ECO:0000313" key="4">
    <source>
        <dbReference type="EMBL" id="EDV19455.1"/>
    </source>
</evidence>
<dbReference type="AlphaFoldDB" id="B3SCV7"/>
<organism evidence="4 5">
    <name type="scientific">Trichoplax adhaerens</name>
    <name type="common">Trichoplax reptans</name>
    <dbReference type="NCBI Taxonomy" id="10228"/>
    <lineage>
        <taxon>Eukaryota</taxon>
        <taxon>Metazoa</taxon>
        <taxon>Placozoa</taxon>
        <taxon>Uniplacotomia</taxon>
        <taxon>Trichoplacea</taxon>
        <taxon>Trichoplacidae</taxon>
        <taxon>Trichoplax</taxon>
    </lineage>
</organism>
<gene>
    <name evidence="4" type="ORF">TRIADDRAFT_6218</name>
</gene>
<dbReference type="InParanoid" id="B3SCV7"/>
<dbReference type="InterPro" id="IPR014756">
    <property type="entry name" value="Ig_E-set"/>
</dbReference>
<dbReference type="EMBL" id="DS985273">
    <property type="protein sequence ID" value="EDV19455.1"/>
    <property type="molecule type" value="Genomic_DNA"/>
</dbReference>
<dbReference type="Gene3D" id="2.60.40.10">
    <property type="entry name" value="Immunoglobulins"/>
    <property type="match status" value="1"/>
</dbReference>
<dbReference type="GeneID" id="6759268"/>
<dbReference type="SUPFAM" id="SSF81296">
    <property type="entry name" value="E set domains"/>
    <property type="match status" value="1"/>
</dbReference>
<name>B3SCV7_TRIAD</name>
<proteinExistence type="inferred from homology"/>
<dbReference type="FunFam" id="2.60.40.10:FF:000096">
    <property type="entry name" value="filamin-C isoform X2"/>
    <property type="match status" value="1"/>
</dbReference>
<comment type="similarity">
    <text evidence="1">Belongs to the filamin family.</text>
</comment>
<dbReference type="InterPro" id="IPR044801">
    <property type="entry name" value="Filamin"/>
</dbReference>
<sequence>YPTDASQCKANGSGLSYALANQENFISVDTSQAGQGELRIDMHGVHEQPKLTLKEEGDRNFILSYRASKPGAYLLNIRWADDHIPGSPFKINV</sequence>
<keyword evidence="5" id="KW-1185">Reference proteome</keyword>
<dbReference type="Pfam" id="PF00630">
    <property type="entry name" value="Filamin"/>
    <property type="match status" value="1"/>
</dbReference>
<feature type="repeat" description="Filamin" evidence="3">
    <location>
        <begin position="1"/>
        <end position="93"/>
    </location>
</feature>
<dbReference type="RefSeq" id="XP_002118055.1">
    <property type="nucleotide sequence ID" value="XM_002118019.1"/>
</dbReference>
<dbReference type="InterPro" id="IPR001298">
    <property type="entry name" value="Filamin/ABP280_rpt"/>
</dbReference>
<dbReference type="STRING" id="10228.B3SCV7"/>
<dbReference type="PANTHER" id="PTHR38537">
    <property type="entry name" value="JITTERBUG, ISOFORM N"/>
    <property type="match status" value="1"/>
</dbReference>
<dbReference type="eggNOG" id="KOG0518">
    <property type="taxonomic scope" value="Eukaryota"/>
</dbReference>
<dbReference type="SMART" id="SM00557">
    <property type="entry name" value="IG_FLMN"/>
    <property type="match status" value="1"/>
</dbReference>
<dbReference type="OrthoDB" id="5334309at2759"/>
<dbReference type="GO" id="GO:0051015">
    <property type="term" value="F:actin filament binding"/>
    <property type="evidence" value="ECO:0007669"/>
    <property type="project" value="InterPro"/>
</dbReference>
<keyword evidence="2" id="KW-0677">Repeat</keyword>
<evidence type="ECO:0000256" key="3">
    <source>
        <dbReference type="PROSITE-ProRule" id="PRU00087"/>
    </source>
</evidence>
<evidence type="ECO:0000256" key="1">
    <source>
        <dbReference type="ARBA" id="ARBA00009238"/>
    </source>
</evidence>
<evidence type="ECO:0000256" key="2">
    <source>
        <dbReference type="ARBA" id="ARBA00022737"/>
    </source>
</evidence>
<dbReference type="Proteomes" id="UP000009022">
    <property type="component" value="Unassembled WGS sequence"/>
</dbReference>
<protein>
    <submittedName>
        <fullName evidence="4">Uncharacterized protein</fullName>
    </submittedName>
</protein>
<dbReference type="PANTHER" id="PTHR38537:SF8">
    <property type="entry name" value="FILAMIN-A"/>
    <property type="match status" value="1"/>
</dbReference>
<dbReference type="PROSITE" id="PS50194">
    <property type="entry name" value="FILAMIN_REPEAT"/>
    <property type="match status" value="1"/>
</dbReference>
<dbReference type="InterPro" id="IPR017868">
    <property type="entry name" value="Filamin/ABP280_repeat-like"/>
</dbReference>
<dbReference type="PhylomeDB" id="B3SCV7"/>
<dbReference type="HOGENOM" id="CLU_2405795_0_0_1"/>
<dbReference type="InterPro" id="IPR013783">
    <property type="entry name" value="Ig-like_fold"/>
</dbReference>
<accession>B3SCV7</accession>
<dbReference type="GO" id="GO:0030036">
    <property type="term" value="P:actin cytoskeleton organization"/>
    <property type="evidence" value="ECO:0007669"/>
    <property type="project" value="InterPro"/>
</dbReference>